<keyword evidence="1" id="KW-1133">Transmembrane helix</keyword>
<organism evidence="2 3">
    <name type="scientific">Nocardia pseudobrasiliensis</name>
    <dbReference type="NCBI Taxonomy" id="45979"/>
    <lineage>
        <taxon>Bacteria</taxon>
        <taxon>Bacillati</taxon>
        <taxon>Actinomycetota</taxon>
        <taxon>Actinomycetes</taxon>
        <taxon>Mycobacteriales</taxon>
        <taxon>Nocardiaceae</taxon>
        <taxon>Nocardia</taxon>
    </lineage>
</organism>
<feature type="transmembrane region" description="Helical" evidence="1">
    <location>
        <begin position="49"/>
        <end position="71"/>
    </location>
</feature>
<dbReference type="RefSeq" id="WP_067996780.1">
    <property type="nucleotide sequence ID" value="NZ_QQBC01000007.1"/>
</dbReference>
<accession>A0A370I2A1</accession>
<name>A0A370I2A1_9NOCA</name>
<protein>
    <recommendedName>
        <fullName evidence="4">Signal transduction histidine kinase</fullName>
    </recommendedName>
</protein>
<feature type="transmembrane region" description="Helical" evidence="1">
    <location>
        <begin position="129"/>
        <end position="146"/>
    </location>
</feature>
<evidence type="ECO:0000313" key="3">
    <source>
        <dbReference type="Proteomes" id="UP000254869"/>
    </source>
</evidence>
<evidence type="ECO:0008006" key="4">
    <source>
        <dbReference type="Google" id="ProtNLM"/>
    </source>
</evidence>
<feature type="transmembrane region" description="Helical" evidence="1">
    <location>
        <begin position="78"/>
        <end position="99"/>
    </location>
</feature>
<feature type="transmembrane region" description="Helical" evidence="1">
    <location>
        <begin position="20"/>
        <end position="43"/>
    </location>
</feature>
<gene>
    <name evidence="2" type="ORF">DFR76_107255</name>
</gene>
<feature type="transmembrane region" description="Helical" evidence="1">
    <location>
        <begin position="152"/>
        <end position="174"/>
    </location>
</feature>
<comment type="caution">
    <text evidence="2">The sequence shown here is derived from an EMBL/GenBank/DDBJ whole genome shotgun (WGS) entry which is preliminary data.</text>
</comment>
<dbReference type="STRING" id="1210086.GCA_001613105_02322"/>
<dbReference type="EMBL" id="QQBC01000007">
    <property type="protein sequence ID" value="RDI64878.1"/>
    <property type="molecule type" value="Genomic_DNA"/>
</dbReference>
<keyword evidence="1" id="KW-0812">Transmembrane</keyword>
<dbReference type="Proteomes" id="UP000254869">
    <property type="component" value="Unassembled WGS sequence"/>
</dbReference>
<keyword evidence="1" id="KW-0472">Membrane</keyword>
<proteinExistence type="predicted"/>
<dbReference type="AlphaFoldDB" id="A0A370I2A1"/>
<evidence type="ECO:0000256" key="1">
    <source>
        <dbReference type="SAM" id="Phobius"/>
    </source>
</evidence>
<evidence type="ECO:0000313" key="2">
    <source>
        <dbReference type="EMBL" id="RDI64878.1"/>
    </source>
</evidence>
<reference evidence="2 3" key="1">
    <citation type="submission" date="2018-07" db="EMBL/GenBank/DDBJ databases">
        <title>Genomic Encyclopedia of Type Strains, Phase IV (KMG-IV): sequencing the most valuable type-strain genomes for metagenomic binning, comparative biology and taxonomic classification.</title>
        <authorList>
            <person name="Goeker M."/>
        </authorList>
    </citation>
    <scope>NUCLEOTIDE SEQUENCE [LARGE SCALE GENOMIC DNA]</scope>
    <source>
        <strain evidence="2 3">DSM 44290</strain>
    </source>
</reference>
<keyword evidence="3" id="KW-1185">Reference proteome</keyword>
<sequence>MAHTDPISDVDSRFGFRDLLGLRGGMAWLFLVILELTIVLYMLGNLATAPPAAALTGLAVLATAGALVLVVPIDPLPVTVTAFVTASAPVASALTMTTLEGDHTHHMLWTNFASSYVLAVLVLRGRMGWAWLGVAGVAGVIAIWGARTGQSVGTIVAPIVPVGAVVAISVFALIMRPTQQSLRRLREEATIRAAAEATMAAADGERIRQLARLDRVARPILERIADGAALTVSEREECRLLEAELRDGLRAPQLVTDELSGAARGARARGVEVVLLDDGGFAGVPPWVRQRVIDAATRELDAANTGSVTVRVLPLGRRVLATVLAHAPDHDRRTEIDTNGDVTVSD</sequence>